<dbReference type="Proteomes" id="UP000289440">
    <property type="component" value="Chromosome"/>
</dbReference>
<accession>A0A449A527</accession>
<dbReference type="AlphaFoldDB" id="A0A449A527"/>
<gene>
    <name evidence="1" type="ORF">NCTC10166_00304</name>
</gene>
<keyword evidence="2" id="KW-1185">Reference proteome</keyword>
<name>A0A449A527_9BACT</name>
<sequence>MKKEKVNKNINYIKNTIEKNKNISIYSLDNDKNAQFIKQIALNYLTNYDEYHFMQWIVEIQDTSTKLINLLEDYHETRNNVELSLDKLKYFQEIDVHIKDLNYFNDRIRNIFNEPIKNIDVLNDEEFLEHLAKNLKK</sequence>
<proteinExistence type="predicted"/>
<organism evidence="1 2">
    <name type="scientific">Mesomycoplasma neurolyticum</name>
    <dbReference type="NCBI Taxonomy" id="2120"/>
    <lineage>
        <taxon>Bacteria</taxon>
        <taxon>Bacillati</taxon>
        <taxon>Mycoplasmatota</taxon>
        <taxon>Mycoplasmoidales</taxon>
        <taxon>Metamycoplasmataceae</taxon>
        <taxon>Mesomycoplasma</taxon>
    </lineage>
</organism>
<dbReference type="KEGG" id="mnu:NCTC10166_00304"/>
<dbReference type="EMBL" id="LR214951">
    <property type="protein sequence ID" value="VEU59336.1"/>
    <property type="molecule type" value="Genomic_DNA"/>
</dbReference>
<protein>
    <submittedName>
        <fullName evidence="1">Uncharacterized protein</fullName>
    </submittedName>
</protein>
<evidence type="ECO:0000313" key="2">
    <source>
        <dbReference type="Proteomes" id="UP000289440"/>
    </source>
</evidence>
<evidence type="ECO:0000313" key="1">
    <source>
        <dbReference type="EMBL" id="VEU59336.1"/>
    </source>
</evidence>
<dbReference type="RefSeq" id="WP_129719733.1">
    <property type="nucleotide sequence ID" value="NZ_LR214951.1"/>
</dbReference>
<reference evidence="1 2" key="1">
    <citation type="submission" date="2019-01" db="EMBL/GenBank/DDBJ databases">
        <authorList>
            <consortium name="Pathogen Informatics"/>
        </authorList>
    </citation>
    <scope>NUCLEOTIDE SEQUENCE [LARGE SCALE GENOMIC DNA]</scope>
    <source>
        <strain evidence="1 2">NCTC10166</strain>
    </source>
</reference>